<proteinExistence type="predicted"/>
<name>A0ACC0YU98_9ROSI</name>
<dbReference type="EMBL" id="CM047740">
    <property type="protein sequence ID" value="KAJ0041154.1"/>
    <property type="molecule type" value="Genomic_DNA"/>
</dbReference>
<protein>
    <submittedName>
        <fullName evidence="1">Uncharacterized protein</fullName>
    </submittedName>
</protein>
<comment type="caution">
    <text evidence="1">The sequence shown here is derived from an EMBL/GenBank/DDBJ whole genome shotgun (WGS) entry which is preliminary data.</text>
</comment>
<accession>A0ACC0YU98</accession>
<sequence>MWHMERYFTVLRMERQNGGKGSHVGGVEENQAGRFMGSQHRSWVSVAGNRNQRLKMPMTYFKPSTDAAGVTTICPPISIAIEGRKQNESYMIQCLEDGPWLFQNRPILLQKWRPTMELSKEAPRVIPLWVKLFDVSLEFWNNVGLSYIESGVGKPLGMDRVMEDTCRLGSGCIGYARILVEVEATRKLPEVLNVYTPCEETGASASKKPQEGIVPRKAKLAKESKVKSTVSVSNVFQCLATALEERQDEPPDHPKNLGTSAVAEDKEMGCKIVIGWDLAFYRVEVQEKTDRVMRCLIRGLTTDSSFFRSVIYAANYHINKRELWRNLENFKEKVLNDPWLLMGDFNVTLNISESLGGVSYITTGMKEFKECVDNLEVEDINRAGILYTWNGKPHRDNGVMKKLDRVMGNSLFMTTFLRANTFFFPQGKSDHSLAMIVFPQFMSSKPRRFKFFNYLVYKEDFRSLVQQVWDTHIPGFPLFSVVQKPKALKPYFRALNRKQGNLTQTVAVLRKEVENIQSALDVDPHNRELREQEAVFSWAFREALLDEERLLR</sequence>
<reference evidence="2" key="1">
    <citation type="journal article" date="2023" name="G3 (Bethesda)">
        <title>Genome assembly and association tests identify interacting loci associated with vigor, precocity, and sex in interspecific pistachio rootstocks.</title>
        <authorList>
            <person name="Palmer W."/>
            <person name="Jacygrad E."/>
            <person name="Sagayaradj S."/>
            <person name="Cavanaugh K."/>
            <person name="Han R."/>
            <person name="Bertier L."/>
            <person name="Beede B."/>
            <person name="Kafkas S."/>
            <person name="Golino D."/>
            <person name="Preece J."/>
            <person name="Michelmore R."/>
        </authorList>
    </citation>
    <scope>NUCLEOTIDE SEQUENCE [LARGE SCALE GENOMIC DNA]</scope>
</reference>
<dbReference type="Proteomes" id="UP001163603">
    <property type="component" value="Chromosome 5"/>
</dbReference>
<organism evidence="1 2">
    <name type="scientific">Pistacia integerrima</name>
    <dbReference type="NCBI Taxonomy" id="434235"/>
    <lineage>
        <taxon>Eukaryota</taxon>
        <taxon>Viridiplantae</taxon>
        <taxon>Streptophyta</taxon>
        <taxon>Embryophyta</taxon>
        <taxon>Tracheophyta</taxon>
        <taxon>Spermatophyta</taxon>
        <taxon>Magnoliopsida</taxon>
        <taxon>eudicotyledons</taxon>
        <taxon>Gunneridae</taxon>
        <taxon>Pentapetalae</taxon>
        <taxon>rosids</taxon>
        <taxon>malvids</taxon>
        <taxon>Sapindales</taxon>
        <taxon>Anacardiaceae</taxon>
        <taxon>Pistacia</taxon>
    </lineage>
</organism>
<gene>
    <name evidence="1" type="ORF">Pint_27652</name>
</gene>
<keyword evidence="2" id="KW-1185">Reference proteome</keyword>
<evidence type="ECO:0000313" key="1">
    <source>
        <dbReference type="EMBL" id="KAJ0041154.1"/>
    </source>
</evidence>
<evidence type="ECO:0000313" key="2">
    <source>
        <dbReference type="Proteomes" id="UP001163603"/>
    </source>
</evidence>